<gene>
    <name evidence="1" type="ORF">FJZ00_09825</name>
</gene>
<comment type="caution">
    <text evidence="1">The sequence shown here is derived from an EMBL/GenBank/DDBJ whole genome shotgun (WGS) entry which is preliminary data.</text>
</comment>
<name>A0A937X6Y2_9BACT</name>
<evidence type="ECO:0000313" key="2">
    <source>
        <dbReference type="Proteomes" id="UP000703893"/>
    </source>
</evidence>
<protein>
    <submittedName>
        <fullName evidence="1">Uncharacterized protein</fullName>
    </submittedName>
</protein>
<organism evidence="1 2">
    <name type="scientific">Candidatus Tanganyikabacteria bacterium</name>
    <dbReference type="NCBI Taxonomy" id="2961651"/>
    <lineage>
        <taxon>Bacteria</taxon>
        <taxon>Bacillati</taxon>
        <taxon>Candidatus Sericytochromatia</taxon>
        <taxon>Candidatus Tanganyikabacteria</taxon>
    </lineage>
</organism>
<reference evidence="1 2" key="1">
    <citation type="submission" date="2019-03" db="EMBL/GenBank/DDBJ databases">
        <title>Lake Tanganyika Metagenome-Assembled Genomes (MAGs).</title>
        <authorList>
            <person name="Tran P."/>
        </authorList>
    </citation>
    <scope>NUCLEOTIDE SEQUENCE [LARGE SCALE GENOMIC DNA]</scope>
    <source>
        <strain evidence="1">K_DeepCast_65m_m2_236</strain>
    </source>
</reference>
<proteinExistence type="predicted"/>
<accession>A0A937X6Y2</accession>
<sequence>MPQITRTYETDMPDLAYQISRSDAFTHIRERLQASELDDQAAQAELLDLVLDGCCKIQGERGPEEFRWTMSEAEAGRLTSLLYREYLGAA</sequence>
<evidence type="ECO:0000313" key="1">
    <source>
        <dbReference type="EMBL" id="MBM3275442.1"/>
    </source>
</evidence>
<dbReference type="EMBL" id="VGJX01000576">
    <property type="protein sequence ID" value="MBM3275442.1"/>
    <property type="molecule type" value="Genomic_DNA"/>
</dbReference>
<dbReference type="AlphaFoldDB" id="A0A937X6Y2"/>
<dbReference type="Proteomes" id="UP000703893">
    <property type="component" value="Unassembled WGS sequence"/>
</dbReference>